<dbReference type="GO" id="GO:0071944">
    <property type="term" value="C:cell periphery"/>
    <property type="evidence" value="ECO:0007669"/>
    <property type="project" value="UniProtKB-ARBA"/>
</dbReference>
<evidence type="ECO:0008006" key="9">
    <source>
        <dbReference type="Google" id="ProtNLM"/>
    </source>
</evidence>
<dbReference type="PANTHER" id="PTHR15549">
    <property type="entry name" value="PAIRED IMMUNOGLOBULIN-LIKE TYPE 2 RECEPTOR"/>
    <property type="match status" value="1"/>
</dbReference>
<proteinExistence type="predicted"/>
<feature type="region of interest" description="Disordered" evidence="5">
    <location>
        <begin position="252"/>
        <end position="273"/>
    </location>
</feature>
<dbReference type="InterPro" id="IPR051694">
    <property type="entry name" value="Immunoregulatory_rcpt-like"/>
</dbReference>
<protein>
    <recommendedName>
        <fullName evidence="9">Transmembrane protein</fullName>
    </recommendedName>
</protein>
<keyword evidence="3 6" id="KW-1133">Transmembrane helix</keyword>
<dbReference type="PANTHER" id="PTHR15549:SF26">
    <property type="entry name" value="AXIAL BUDDING PATTERN PROTEIN 2-RELATED"/>
    <property type="match status" value="1"/>
</dbReference>
<evidence type="ECO:0000256" key="4">
    <source>
        <dbReference type="ARBA" id="ARBA00023136"/>
    </source>
</evidence>
<dbReference type="STRING" id="71717.A0A4Y7T8R4"/>
<dbReference type="Gene3D" id="1.20.5.510">
    <property type="entry name" value="Single helix bin"/>
    <property type="match status" value="1"/>
</dbReference>
<evidence type="ECO:0000313" key="7">
    <source>
        <dbReference type="EMBL" id="TEB30500.1"/>
    </source>
</evidence>
<feature type="compositionally biased region" description="Low complexity" evidence="5">
    <location>
        <begin position="367"/>
        <end position="378"/>
    </location>
</feature>
<reference evidence="7 8" key="1">
    <citation type="journal article" date="2019" name="Nat. Ecol. Evol.">
        <title>Megaphylogeny resolves global patterns of mushroom evolution.</title>
        <authorList>
            <person name="Varga T."/>
            <person name="Krizsan K."/>
            <person name="Foldi C."/>
            <person name="Dima B."/>
            <person name="Sanchez-Garcia M."/>
            <person name="Sanchez-Ramirez S."/>
            <person name="Szollosi G.J."/>
            <person name="Szarkandi J.G."/>
            <person name="Papp V."/>
            <person name="Albert L."/>
            <person name="Andreopoulos W."/>
            <person name="Angelini C."/>
            <person name="Antonin V."/>
            <person name="Barry K.W."/>
            <person name="Bougher N.L."/>
            <person name="Buchanan P."/>
            <person name="Buyck B."/>
            <person name="Bense V."/>
            <person name="Catcheside P."/>
            <person name="Chovatia M."/>
            <person name="Cooper J."/>
            <person name="Damon W."/>
            <person name="Desjardin D."/>
            <person name="Finy P."/>
            <person name="Geml J."/>
            <person name="Haridas S."/>
            <person name="Hughes K."/>
            <person name="Justo A."/>
            <person name="Karasinski D."/>
            <person name="Kautmanova I."/>
            <person name="Kiss B."/>
            <person name="Kocsube S."/>
            <person name="Kotiranta H."/>
            <person name="LaButti K.M."/>
            <person name="Lechner B.E."/>
            <person name="Liimatainen K."/>
            <person name="Lipzen A."/>
            <person name="Lukacs Z."/>
            <person name="Mihaltcheva S."/>
            <person name="Morgado L.N."/>
            <person name="Niskanen T."/>
            <person name="Noordeloos M.E."/>
            <person name="Ohm R.A."/>
            <person name="Ortiz-Santana B."/>
            <person name="Ovrebo C."/>
            <person name="Racz N."/>
            <person name="Riley R."/>
            <person name="Savchenko A."/>
            <person name="Shiryaev A."/>
            <person name="Soop K."/>
            <person name="Spirin V."/>
            <person name="Szebenyi C."/>
            <person name="Tomsovsky M."/>
            <person name="Tulloss R.E."/>
            <person name="Uehling J."/>
            <person name="Grigoriev I.V."/>
            <person name="Vagvolgyi C."/>
            <person name="Papp T."/>
            <person name="Martin F.M."/>
            <person name="Miettinen O."/>
            <person name="Hibbett D.S."/>
            <person name="Nagy L.G."/>
        </authorList>
    </citation>
    <scope>NUCLEOTIDE SEQUENCE [LARGE SCALE GENOMIC DNA]</scope>
    <source>
        <strain evidence="7 8">FP101781</strain>
    </source>
</reference>
<evidence type="ECO:0000313" key="8">
    <source>
        <dbReference type="Proteomes" id="UP000298030"/>
    </source>
</evidence>
<feature type="region of interest" description="Disordered" evidence="5">
    <location>
        <begin position="306"/>
        <end position="396"/>
    </location>
</feature>
<evidence type="ECO:0000256" key="1">
    <source>
        <dbReference type="ARBA" id="ARBA00004167"/>
    </source>
</evidence>
<evidence type="ECO:0000256" key="5">
    <source>
        <dbReference type="SAM" id="MobiDB-lite"/>
    </source>
</evidence>
<accession>A0A4Y7T8R4</accession>
<feature type="transmembrane region" description="Helical" evidence="6">
    <location>
        <begin position="278"/>
        <end position="300"/>
    </location>
</feature>
<dbReference type="Proteomes" id="UP000298030">
    <property type="component" value="Unassembled WGS sequence"/>
</dbReference>
<evidence type="ECO:0000256" key="6">
    <source>
        <dbReference type="SAM" id="Phobius"/>
    </source>
</evidence>
<keyword evidence="2 6" id="KW-0812">Transmembrane</keyword>
<gene>
    <name evidence="7" type="ORF">FA13DRAFT_1814684</name>
</gene>
<dbReference type="EMBL" id="QPFP01000023">
    <property type="protein sequence ID" value="TEB30500.1"/>
    <property type="molecule type" value="Genomic_DNA"/>
</dbReference>
<dbReference type="GO" id="GO:0016020">
    <property type="term" value="C:membrane"/>
    <property type="evidence" value="ECO:0007669"/>
    <property type="project" value="UniProtKB-SubCell"/>
</dbReference>
<dbReference type="AlphaFoldDB" id="A0A4Y7T8R4"/>
<comment type="subcellular location">
    <subcellularLocation>
        <location evidence="1">Membrane</location>
        <topology evidence="1">Single-pass membrane protein</topology>
    </subcellularLocation>
</comment>
<keyword evidence="4 6" id="KW-0472">Membrane</keyword>
<organism evidence="7 8">
    <name type="scientific">Coprinellus micaceus</name>
    <name type="common">Glistening ink-cap mushroom</name>
    <name type="synonym">Coprinus micaceus</name>
    <dbReference type="NCBI Taxonomy" id="71717"/>
    <lineage>
        <taxon>Eukaryota</taxon>
        <taxon>Fungi</taxon>
        <taxon>Dikarya</taxon>
        <taxon>Basidiomycota</taxon>
        <taxon>Agaricomycotina</taxon>
        <taxon>Agaricomycetes</taxon>
        <taxon>Agaricomycetidae</taxon>
        <taxon>Agaricales</taxon>
        <taxon>Agaricineae</taxon>
        <taxon>Psathyrellaceae</taxon>
        <taxon>Coprinellus</taxon>
    </lineage>
</organism>
<evidence type="ECO:0000256" key="2">
    <source>
        <dbReference type="ARBA" id="ARBA00022692"/>
    </source>
</evidence>
<feature type="compositionally biased region" description="Polar residues" evidence="5">
    <location>
        <begin position="259"/>
        <end position="269"/>
    </location>
</feature>
<keyword evidence="8" id="KW-1185">Reference proteome</keyword>
<name>A0A4Y7T8R4_COPMI</name>
<sequence length="396" mass="42752">MIKAVGLRTLRCRPLFLKVSRPHLRMPSAPSDRYDDILFRHFLSSTCLEHAIAMPNWWSRIRTFKKHILLLHPSLLHREAQLTTMTSTLAPRPTATCSVAGSIWSYNSRDHSPCTIGAVLGGACSGSLLTIGLLPAQGGYAYGSLTRFQANRCTCNTVYYSLESACAACQHLDNLWLPWSYWSANCSVTYQTYPGALPPGVPVPGWAYLDVVAEDIFNITRARSFIGAEHQPPPPPTPSPPRDRITVTVISTSVSAASPGSTDSPVLSSSERKTSPGAIAGGVIGGVVVLVLAALAIFLIRRRSKRGSAPPEVSAVGTGSTLHPPQSPVSYDGSKHSSDGRSQTYPHPPTHPFGRDNQMQYAQMYGSSPTSASSTPTFPNNPDGQTYYRGVPESMQ</sequence>
<dbReference type="OrthoDB" id="3362711at2759"/>
<evidence type="ECO:0000256" key="3">
    <source>
        <dbReference type="ARBA" id="ARBA00022989"/>
    </source>
</evidence>
<comment type="caution">
    <text evidence="7">The sequence shown here is derived from an EMBL/GenBank/DDBJ whole genome shotgun (WGS) entry which is preliminary data.</text>
</comment>